<evidence type="ECO:0000313" key="6">
    <source>
        <dbReference type="EMBL" id="SEA44402.1"/>
    </source>
</evidence>
<organism evidence="6 7">
    <name type="scientific">Pedobacter hartonius</name>
    <dbReference type="NCBI Taxonomy" id="425514"/>
    <lineage>
        <taxon>Bacteria</taxon>
        <taxon>Pseudomonadati</taxon>
        <taxon>Bacteroidota</taxon>
        <taxon>Sphingobacteriia</taxon>
        <taxon>Sphingobacteriales</taxon>
        <taxon>Sphingobacteriaceae</taxon>
        <taxon>Pedobacter</taxon>
    </lineage>
</organism>
<dbReference type="InterPro" id="IPR035909">
    <property type="entry name" value="CheB_C"/>
</dbReference>
<keyword evidence="7" id="KW-1185">Reference proteome</keyword>
<dbReference type="EC" id="3.1.1.61" evidence="2"/>
<dbReference type="SUPFAM" id="SSF52738">
    <property type="entry name" value="Methylesterase CheB, C-terminal domain"/>
    <property type="match status" value="1"/>
</dbReference>
<evidence type="ECO:0000259" key="5">
    <source>
        <dbReference type="PROSITE" id="PS50122"/>
    </source>
</evidence>
<comment type="catalytic activity">
    <reaction evidence="3">
        <text>[protein]-L-glutamate 5-O-methyl ester + H2O = L-glutamyl-[protein] + methanol + H(+)</text>
        <dbReference type="Rhea" id="RHEA:23236"/>
        <dbReference type="Rhea" id="RHEA-COMP:10208"/>
        <dbReference type="Rhea" id="RHEA-COMP:10311"/>
        <dbReference type="ChEBI" id="CHEBI:15377"/>
        <dbReference type="ChEBI" id="CHEBI:15378"/>
        <dbReference type="ChEBI" id="CHEBI:17790"/>
        <dbReference type="ChEBI" id="CHEBI:29973"/>
        <dbReference type="ChEBI" id="CHEBI:82795"/>
        <dbReference type="EC" id="3.1.1.61"/>
    </reaction>
</comment>
<proteinExistence type="predicted"/>
<keyword evidence="1 4" id="KW-0378">Hydrolase</keyword>
<dbReference type="PROSITE" id="PS50122">
    <property type="entry name" value="CHEB"/>
    <property type="match status" value="1"/>
</dbReference>
<dbReference type="GO" id="GO:0005737">
    <property type="term" value="C:cytoplasm"/>
    <property type="evidence" value="ECO:0007669"/>
    <property type="project" value="InterPro"/>
</dbReference>
<feature type="domain" description="CheB-type methylesterase" evidence="5">
    <location>
        <begin position="3"/>
        <end position="193"/>
    </location>
</feature>
<dbReference type="Gene3D" id="3.40.50.180">
    <property type="entry name" value="Methylesterase CheB, C-terminal domain"/>
    <property type="match status" value="1"/>
</dbReference>
<dbReference type="PIRSF" id="PIRSF036461">
    <property type="entry name" value="Chmtx_methlestr"/>
    <property type="match status" value="1"/>
</dbReference>
<dbReference type="InterPro" id="IPR000673">
    <property type="entry name" value="Sig_transdc_resp-reg_Me-estase"/>
</dbReference>
<dbReference type="AlphaFoldDB" id="A0A1H4B998"/>
<evidence type="ECO:0000256" key="1">
    <source>
        <dbReference type="ARBA" id="ARBA00022801"/>
    </source>
</evidence>
<dbReference type="STRING" id="425514.SAMN05443550_103245"/>
<evidence type="ECO:0000256" key="3">
    <source>
        <dbReference type="ARBA" id="ARBA00048267"/>
    </source>
</evidence>
<dbReference type="PANTHER" id="PTHR42872">
    <property type="entry name" value="PROTEIN-GLUTAMATE METHYLESTERASE/PROTEIN-GLUTAMINE GLUTAMINASE"/>
    <property type="match status" value="1"/>
</dbReference>
<sequence>MERETVRNIITIGTSAGGISAVSRLVSTFHEDLDASVFIVIHVSRDSMTDVILNMIQKKTSLKCVIPADQQRIENRTIYLAPADHHMLVEKDTIRVTKGAYENHWRPSIDVLFRSAAVAYNSCVTGIILTGLLDDGTSGMYAIKRSGGLCMIQEPSEADFPDMPNNVLHNMEVDYNVSIDEMGPILSDLFSRAGCKDTPVPDDVKLEAEIAKRMSSSVEDLKKLGEISPLTCPDCGGILVKVEADAVPRYRCYTGHTFTEKALENEQLKGIEESLWVAIRMLEERKNLLRTMKKYEPTGNGITEQSRKQRAEEIQLHVDRLKVMLMDLGEHTNSLQIN</sequence>
<dbReference type="GO" id="GO:0006935">
    <property type="term" value="P:chemotaxis"/>
    <property type="evidence" value="ECO:0007669"/>
    <property type="project" value="UniProtKB-UniRule"/>
</dbReference>
<keyword evidence="4" id="KW-0145">Chemotaxis</keyword>
<dbReference type="OrthoDB" id="1524092at2"/>
<accession>A0A1H4B998</accession>
<dbReference type="PANTHER" id="PTHR42872:SF6">
    <property type="entry name" value="PROTEIN-GLUTAMATE METHYLESTERASE_PROTEIN-GLUTAMINE GLUTAMINASE"/>
    <property type="match status" value="1"/>
</dbReference>
<evidence type="ECO:0000256" key="2">
    <source>
        <dbReference type="ARBA" id="ARBA00039140"/>
    </source>
</evidence>
<dbReference type="GO" id="GO:0000156">
    <property type="term" value="F:phosphorelay response regulator activity"/>
    <property type="evidence" value="ECO:0007669"/>
    <property type="project" value="InterPro"/>
</dbReference>
<dbReference type="Proteomes" id="UP000198850">
    <property type="component" value="Unassembled WGS sequence"/>
</dbReference>
<feature type="active site" evidence="4">
    <location>
        <position position="42"/>
    </location>
</feature>
<dbReference type="InterPro" id="IPR011247">
    <property type="entry name" value="Chemotax_prot-Glu_Me-esterase"/>
</dbReference>
<name>A0A1H4B998_9SPHI</name>
<dbReference type="GO" id="GO:0008984">
    <property type="term" value="F:protein-glutamate methylesterase activity"/>
    <property type="evidence" value="ECO:0007669"/>
    <property type="project" value="UniProtKB-EC"/>
</dbReference>
<dbReference type="CDD" id="cd16433">
    <property type="entry name" value="CheB"/>
    <property type="match status" value="1"/>
</dbReference>
<dbReference type="Pfam" id="PF01339">
    <property type="entry name" value="CheB_methylest"/>
    <property type="match status" value="1"/>
</dbReference>
<evidence type="ECO:0000313" key="7">
    <source>
        <dbReference type="Proteomes" id="UP000198850"/>
    </source>
</evidence>
<feature type="active site" evidence="4">
    <location>
        <position position="15"/>
    </location>
</feature>
<protein>
    <recommendedName>
        <fullName evidence="2">protein-glutamate methylesterase</fullName>
        <ecNumber evidence="2">3.1.1.61</ecNumber>
    </recommendedName>
</protein>
<dbReference type="RefSeq" id="WP_090556142.1">
    <property type="nucleotide sequence ID" value="NZ_FNRA01000003.1"/>
</dbReference>
<dbReference type="EMBL" id="FNRA01000003">
    <property type="protein sequence ID" value="SEA44402.1"/>
    <property type="molecule type" value="Genomic_DNA"/>
</dbReference>
<reference evidence="6 7" key="1">
    <citation type="submission" date="2016-10" db="EMBL/GenBank/DDBJ databases">
        <authorList>
            <person name="de Groot N.N."/>
        </authorList>
    </citation>
    <scope>NUCLEOTIDE SEQUENCE [LARGE SCALE GENOMIC DNA]</scope>
    <source>
        <strain evidence="6 7">DSM 19033</strain>
    </source>
</reference>
<gene>
    <name evidence="6" type="ORF">SAMN05443550_103245</name>
</gene>
<evidence type="ECO:0000256" key="4">
    <source>
        <dbReference type="PROSITE-ProRule" id="PRU00050"/>
    </source>
</evidence>
<feature type="active site" evidence="4">
    <location>
        <position position="135"/>
    </location>
</feature>